<evidence type="ECO:0000259" key="5">
    <source>
        <dbReference type="Pfam" id="PF04542"/>
    </source>
</evidence>
<dbReference type="CDD" id="cd06171">
    <property type="entry name" value="Sigma70_r4"/>
    <property type="match status" value="1"/>
</dbReference>
<name>A0A1H3Y666_XYLRU</name>
<dbReference type="GO" id="GO:0016987">
    <property type="term" value="F:sigma factor activity"/>
    <property type="evidence" value="ECO:0007669"/>
    <property type="project" value="UniProtKB-KW"/>
</dbReference>
<feature type="domain" description="RNA polymerase sigma factor 70 region 4 type 2" evidence="6">
    <location>
        <begin position="118"/>
        <end position="170"/>
    </location>
</feature>
<protein>
    <submittedName>
        <fullName evidence="7">RNA polymerase sigma-70 factor, ECF subfamily</fullName>
    </submittedName>
</protein>
<dbReference type="Gene3D" id="1.10.10.10">
    <property type="entry name" value="Winged helix-like DNA-binding domain superfamily/Winged helix DNA-binding domain"/>
    <property type="match status" value="1"/>
</dbReference>
<dbReference type="EMBL" id="FNRF01000001">
    <property type="protein sequence ID" value="SEA06354.1"/>
    <property type="molecule type" value="Genomic_DNA"/>
</dbReference>
<dbReference type="GO" id="GO:0006352">
    <property type="term" value="P:DNA-templated transcription initiation"/>
    <property type="evidence" value="ECO:0007669"/>
    <property type="project" value="InterPro"/>
</dbReference>
<dbReference type="Gene3D" id="1.10.1740.10">
    <property type="match status" value="1"/>
</dbReference>
<evidence type="ECO:0000313" key="7">
    <source>
        <dbReference type="EMBL" id="SEA06354.1"/>
    </source>
</evidence>
<evidence type="ECO:0000259" key="6">
    <source>
        <dbReference type="Pfam" id="PF08281"/>
    </source>
</evidence>
<evidence type="ECO:0000256" key="1">
    <source>
        <dbReference type="ARBA" id="ARBA00010641"/>
    </source>
</evidence>
<dbReference type="InterPro" id="IPR036388">
    <property type="entry name" value="WH-like_DNA-bd_sf"/>
</dbReference>
<sequence length="182" mass="21240">MVNQLVERIRNKDQRAMSELYQLYIGELSSVCYRYIPNSDDAKDVLQNSFIKIFTAIPSLEYRGEEAFKGWLFRIVANEALSFLRERKKLLFVEQDDAKLQQADIADDIPDTEQISADQLHQLISKLPDGYRTVLNLYVFENYSHRQIAELLGIKEGTSASQLYYAKQWLARRIRELIIEKG</sequence>
<dbReference type="Proteomes" id="UP000182257">
    <property type="component" value="Unassembled WGS sequence"/>
</dbReference>
<dbReference type="InterPro" id="IPR014284">
    <property type="entry name" value="RNA_pol_sigma-70_dom"/>
</dbReference>
<reference evidence="7 8" key="1">
    <citation type="submission" date="2016-10" db="EMBL/GenBank/DDBJ databases">
        <authorList>
            <person name="de Groot N.N."/>
        </authorList>
    </citation>
    <scope>NUCLEOTIDE SEQUENCE [LARGE SCALE GENOMIC DNA]</scope>
    <source>
        <strain evidence="7 8">D31d</strain>
    </source>
</reference>
<evidence type="ECO:0000256" key="4">
    <source>
        <dbReference type="ARBA" id="ARBA00023163"/>
    </source>
</evidence>
<keyword evidence="2" id="KW-0805">Transcription regulation</keyword>
<dbReference type="InterPro" id="IPR013249">
    <property type="entry name" value="RNA_pol_sigma70_r4_t2"/>
</dbReference>
<dbReference type="AlphaFoldDB" id="A0A1H3Y666"/>
<evidence type="ECO:0000256" key="2">
    <source>
        <dbReference type="ARBA" id="ARBA00023015"/>
    </source>
</evidence>
<dbReference type="NCBIfam" id="TIGR02937">
    <property type="entry name" value="sigma70-ECF"/>
    <property type="match status" value="1"/>
</dbReference>
<organism evidence="7 8">
    <name type="scientific">Xylanibacter ruminicola</name>
    <name type="common">Prevotella ruminicola</name>
    <dbReference type="NCBI Taxonomy" id="839"/>
    <lineage>
        <taxon>Bacteria</taxon>
        <taxon>Pseudomonadati</taxon>
        <taxon>Bacteroidota</taxon>
        <taxon>Bacteroidia</taxon>
        <taxon>Bacteroidales</taxon>
        <taxon>Prevotellaceae</taxon>
        <taxon>Xylanibacter</taxon>
    </lineage>
</organism>
<dbReference type="Pfam" id="PF08281">
    <property type="entry name" value="Sigma70_r4_2"/>
    <property type="match status" value="1"/>
</dbReference>
<dbReference type="PANTHER" id="PTHR43133">
    <property type="entry name" value="RNA POLYMERASE ECF-TYPE SIGMA FACTO"/>
    <property type="match status" value="1"/>
</dbReference>
<gene>
    <name evidence="7" type="ORF">SAMN05216462_0500</name>
</gene>
<dbReference type="OrthoDB" id="1056775at2"/>
<dbReference type="InterPro" id="IPR013324">
    <property type="entry name" value="RNA_pol_sigma_r3/r4-like"/>
</dbReference>
<dbReference type="RefSeq" id="WP_074760089.1">
    <property type="nucleotide sequence ID" value="NZ_FNRF01000001.1"/>
</dbReference>
<dbReference type="Pfam" id="PF04542">
    <property type="entry name" value="Sigma70_r2"/>
    <property type="match status" value="1"/>
</dbReference>
<comment type="similarity">
    <text evidence="1">Belongs to the sigma-70 factor family. ECF subfamily.</text>
</comment>
<keyword evidence="4" id="KW-0804">Transcription</keyword>
<accession>A0A1H3Y666</accession>
<dbReference type="InterPro" id="IPR013325">
    <property type="entry name" value="RNA_pol_sigma_r2"/>
</dbReference>
<keyword evidence="3" id="KW-0731">Sigma factor</keyword>
<dbReference type="SUPFAM" id="SSF88659">
    <property type="entry name" value="Sigma3 and sigma4 domains of RNA polymerase sigma factors"/>
    <property type="match status" value="1"/>
</dbReference>
<dbReference type="SUPFAM" id="SSF88946">
    <property type="entry name" value="Sigma2 domain of RNA polymerase sigma factors"/>
    <property type="match status" value="1"/>
</dbReference>
<feature type="domain" description="RNA polymerase sigma-70 region 2" evidence="5">
    <location>
        <begin position="20"/>
        <end position="88"/>
    </location>
</feature>
<evidence type="ECO:0000313" key="8">
    <source>
        <dbReference type="Proteomes" id="UP000182257"/>
    </source>
</evidence>
<proteinExistence type="inferred from homology"/>
<evidence type="ECO:0000256" key="3">
    <source>
        <dbReference type="ARBA" id="ARBA00023082"/>
    </source>
</evidence>
<dbReference type="GO" id="GO:0003677">
    <property type="term" value="F:DNA binding"/>
    <property type="evidence" value="ECO:0007669"/>
    <property type="project" value="InterPro"/>
</dbReference>
<dbReference type="InterPro" id="IPR007627">
    <property type="entry name" value="RNA_pol_sigma70_r2"/>
</dbReference>
<dbReference type="InterPro" id="IPR039425">
    <property type="entry name" value="RNA_pol_sigma-70-like"/>
</dbReference>
<dbReference type="PANTHER" id="PTHR43133:SF46">
    <property type="entry name" value="RNA POLYMERASE SIGMA-70 FACTOR ECF SUBFAMILY"/>
    <property type="match status" value="1"/>
</dbReference>